<evidence type="ECO:0000313" key="2">
    <source>
        <dbReference type="Proteomes" id="UP000596938"/>
    </source>
</evidence>
<proteinExistence type="predicted"/>
<dbReference type="EMBL" id="BMKU01000017">
    <property type="protein sequence ID" value="GGH09482.1"/>
    <property type="molecule type" value="Genomic_DNA"/>
</dbReference>
<organism evidence="1 2">
    <name type="scientific">Pseudarthrobacter polychromogenes</name>
    <dbReference type="NCBI Taxonomy" id="1676"/>
    <lineage>
        <taxon>Bacteria</taxon>
        <taxon>Bacillati</taxon>
        <taxon>Actinomycetota</taxon>
        <taxon>Actinomycetes</taxon>
        <taxon>Micrococcales</taxon>
        <taxon>Micrococcaceae</taxon>
        <taxon>Pseudarthrobacter</taxon>
    </lineage>
</organism>
<evidence type="ECO:0000313" key="1">
    <source>
        <dbReference type="EMBL" id="GGH09482.1"/>
    </source>
</evidence>
<protein>
    <submittedName>
        <fullName evidence="1">Uncharacterized protein</fullName>
    </submittedName>
</protein>
<reference evidence="2" key="1">
    <citation type="journal article" date="2019" name="Int. J. Syst. Evol. Microbiol.">
        <title>The Global Catalogue of Microorganisms (GCM) 10K type strain sequencing project: providing services to taxonomists for standard genome sequencing and annotation.</title>
        <authorList>
            <consortium name="The Broad Institute Genomics Platform"/>
            <consortium name="The Broad Institute Genome Sequencing Center for Infectious Disease"/>
            <person name="Wu L."/>
            <person name="Ma J."/>
        </authorList>
    </citation>
    <scope>NUCLEOTIDE SEQUENCE [LARGE SCALE GENOMIC DNA]</scope>
    <source>
        <strain evidence="2">CGMCC 1.1927</strain>
    </source>
</reference>
<dbReference type="Proteomes" id="UP000596938">
    <property type="component" value="Unassembled WGS sequence"/>
</dbReference>
<keyword evidence="2" id="KW-1185">Reference proteome</keyword>
<comment type="caution">
    <text evidence="1">The sequence shown here is derived from an EMBL/GenBank/DDBJ whole genome shotgun (WGS) entry which is preliminary data.</text>
</comment>
<accession>A0ABQ1Y2D1</accession>
<name>A0ABQ1Y2D1_9MICC</name>
<gene>
    <name evidence="1" type="ORF">GCM10011577_37840</name>
</gene>
<sequence>MNGDSGDALRAADADDPFHGSLHCYLPQRSIGVEYCHAAFILGELQAGPRINSSEPQRFAIQGKAEQSVGVDAALIRLHKGAGREVRVREWNIAGSQRFCGEANKVRLWEELLGTHRRTPFI</sequence>